<dbReference type="UniPathway" id="UPA00074">
    <property type="reaction ID" value="UER00124"/>
</dbReference>
<feature type="active site" description="Nucleophile" evidence="9">
    <location>
        <position position="2"/>
    </location>
</feature>
<keyword evidence="6 8" id="KW-0658">Purine biosynthesis</keyword>
<comment type="catalytic activity">
    <reaction evidence="8">
        <text>5-phospho-beta-D-ribosylamine + L-glutamate + diphosphate = 5-phospho-alpha-D-ribose 1-diphosphate + L-glutamine + H2O</text>
        <dbReference type="Rhea" id="RHEA:14905"/>
        <dbReference type="ChEBI" id="CHEBI:15377"/>
        <dbReference type="ChEBI" id="CHEBI:29985"/>
        <dbReference type="ChEBI" id="CHEBI:33019"/>
        <dbReference type="ChEBI" id="CHEBI:58017"/>
        <dbReference type="ChEBI" id="CHEBI:58359"/>
        <dbReference type="ChEBI" id="CHEBI:58681"/>
        <dbReference type="EC" id="2.4.2.14"/>
    </reaction>
</comment>
<proteinExistence type="inferred from homology"/>
<evidence type="ECO:0000256" key="4">
    <source>
        <dbReference type="ARBA" id="ARBA00022676"/>
    </source>
</evidence>
<dbReference type="Gene3D" id="3.60.20.10">
    <property type="entry name" value="Glutamine Phosphoribosylpyrophosphate, subunit 1, domain 1"/>
    <property type="match status" value="1"/>
</dbReference>
<comment type="cofactor">
    <cofactor evidence="10">
        <name>[4Fe-4S] cluster</name>
        <dbReference type="ChEBI" id="CHEBI:49883"/>
    </cofactor>
    <text evidence="10">Binds 1 [4Fe-4S] cluster per subunit.</text>
</comment>
<dbReference type="GO" id="GO:0051536">
    <property type="term" value="F:iron-sulfur cluster binding"/>
    <property type="evidence" value="ECO:0007669"/>
    <property type="project" value="UniProtKB-KW"/>
</dbReference>
<name>A0A1F8F7I0_9BACT</name>
<dbReference type="SUPFAM" id="SSF53271">
    <property type="entry name" value="PRTase-like"/>
    <property type="match status" value="1"/>
</dbReference>
<evidence type="ECO:0000256" key="8">
    <source>
        <dbReference type="PIRNR" id="PIRNR000485"/>
    </source>
</evidence>
<reference evidence="12 13" key="1">
    <citation type="journal article" date="2016" name="Nat. Commun.">
        <title>Thousands of microbial genomes shed light on interconnected biogeochemical processes in an aquifer system.</title>
        <authorList>
            <person name="Anantharaman K."/>
            <person name="Brown C.T."/>
            <person name="Hug L.A."/>
            <person name="Sharon I."/>
            <person name="Castelle C.J."/>
            <person name="Probst A.J."/>
            <person name="Thomas B.C."/>
            <person name="Singh A."/>
            <person name="Wilkins M.J."/>
            <person name="Karaoz U."/>
            <person name="Brodie E.L."/>
            <person name="Williams K.H."/>
            <person name="Hubbard S.S."/>
            <person name="Banfield J.F."/>
        </authorList>
    </citation>
    <scope>NUCLEOTIDE SEQUENCE [LARGE SCALE GENOMIC DNA]</scope>
</reference>
<evidence type="ECO:0000256" key="5">
    <source>
        <dbReference type="ARBA" id="ARBA00022679"/>
    </source>
</evidence>
<evidence type="ECO:0000313" key="12">
    <source>
        <dbReference type="EMBL" id="OGN09121.1"/>
    </source>
</evidence>
<keyword evidence="10" id="KW-0411">Iron-sulfur</keyword>
<dbReference type="InterPro" id="IPR029057">
    <property type="entry name" value="PRTase-like"/>
</dbReference>
<dbReference type="PANTHER" id="PTHR11907">
    <property type="entry name" value="AMIDOPHOSPHORIBOSYLTRANSFERASE"/>
    <property type="match status" value="1"/>
</dbReference>
<dbReference type="InterPro" id="IPR029055">
    <property type="entry name" value="Ntn_hydrolases_N"/>
</dbReference>
<evidence type="ECO:0000256" key="6">
    <source>
        <dbReference type="ARBA" id="ARBA00022755"/>
    </source>
</evidence>
<dbReference type="InterPro" id="IPR005854">
    <property type="entry name" value="PurF"/>
</dbReference>
<dbReference type="SUPFAM" id="SSF56235">
    <property type="entry name" value="N-terminal nucleophile aminohydrolases (Ntn hydrolases)"/>
    <property type="match status" value="1"/>
</dbReference>
<protein>
    <recommendedName>
        <fullName evidence="3 8">Amidophosphoribosyltransferase</fullName>
        <shortName evidence="8">ATase</shortName>
        <ecNumber evidence="3 8">2.4.2.14</ecNumber>
    </recommendedName>
    <alternativeName>
        <fullName evidence="8">Glutamine phosphoribosylpyrophosphate amidotransferase</fullName>
    </alternativeName>
</protein>
<dbReference type="GO" id="GO:0006189">
    <property type="term" value="P:'de novo' IMP biosynthetic process"/>
    <property type="evidence" value="ECO:0007669"/>
    <property type="project" value="UniProtKB-UniPathway"/>
</dbReference>
<dbReference type="InterPro" id="IPR000836">
    <property type="entry name" value="PRTase_dom"/>
</dbReference>
<dbReference type="Gene3D" id="3.40.50.2020">
    <property type="match status" value="1"/>
</dbReference>
<evidence type="ECO:0000256" key="9">
    <source>
        <dbReference type="PIRSR" id="PIRSR000485-1"/>
    </source>
</evidence>
<dbReference type="EMBL" id="MGJP01000044">
    <property type="protein sequence ID" value="OGN09121.1"/>
    <property type="molecule type" value="Genomic_DNA"/>
</dbReference>
<evidence type="ECO:0000313" key="13">
    <source>
        <dbReference type="Proteomes" id="UP000177167"/>
    </source>
</evidence>
<dbReference type="GO" id="GO:0004044">
    <property type="term" value="F:amidophosphoribosyltransferase activity"/>
    <property type="evidence" value="ECO:0007669"/>
    <property type="project" value="UniProtKB-EC"/>
</dbReference>
<dbReference type="CDD" id="cd06223">
    <property type="entry name" value="PRTases_typeI"/>
    <property type="match status" value="1"/>
</dbReference>
<dbReference type="InterPro" id="IPR017932">
    <property type="entry name" value="GATase_2_dom"/>
</dbReference>
<evidence type="ECO:0000256" key="2">
    <source>
        <dbReference type="ARBA" id="ARBA00010138"/>
    </source>
</evidence>
<accession>A0A1F8F7I0</accession>
<organism evidence="12 13">
    <name type="scientific">Candidatus Yanofskybacteria bacterium RIFCSPHIGHO2_02_FULL_41_11</name>
    <dbReference type="NCBI Taxonomy" id="1802675"/>
    <lineage>
        <taxon>Bacteria</taxon>
        <taxon>Candidatus Yanofskyibacteriota</taxon>
    </lineage>
</organism>
<feature type="binding site" evidence="10">
    <location>
        <position position="406"/>
    </location>
    <ligand>
        <name>[4Fe-4S] cluster</name>
        <dbReference type="ChEBI" id="CHEBI:49883"/>
    </ligand>
</feature>
<comment type="pathway">
    <text evidence="1 8">Purine metabolism; IMP biosynthesis via de novo pathway; N(1)-(5-phospho-D-ribosyl)glycinamide from 5-phospho-alpha-D-ribose 1-diphosphate: step 1/2.</text>
</comment>
<evidence type="ECO:0000259" key="11">
    <source>
        <dbReference type="PROSITE" id="PS51278"/>
    </source>
</evidence>
<keyword evidence="5 8" id="KW-0808">Transferase</keyword>
<feature type="domain" description="Glutamine amidotransferase type-2" evidence="11">
    <location>
        <begin position="2"/>
        <end position="231"/>
    </location>
</feature>
<dbReference type="Proteomes" id="UP000177167">
    <property type="component" value="Unassembled WGS sequence"/>
</dbReference>
<dbReference type="PROSITE" id="PS51278">
    <property type="entry name" value="GATASE_TYPE_2"/>
    <property type="match status" value="1"/>
</dbReference>
<dbReference type="PIRSF" id="PIRSF000485">
    <property type="entry name" value="Amd_phspho_trans"/>
    <property type="match status" value="1"/>
</dbReference>
<keyword evidence="10" id="KW-0479">Metal-binding</keyword>
<dbReference type="EC" id="2.4.2.14" evidence="3 8"/>
<feature type="binding site" evidence="10">
    <location>
        <position position="471"/>
    </location>
    <ligand>
        <name>[4Fe-4S] cluster</name>
        <dbReference type="ChEBI" id="CHEBI:49883"/>
    </ligand>
</feature>
<feature type="binding site" evidence="10">
    <location>
        <position position="250"/>
    </location>
    <ligand>
        <name>[4Fe-4S] cluster</name>
        <dbReference type="ChEBI" id="CHEBI:49883"/>
    </ligand>
</feature>
<dbReference type="GO" id="GO:0009113">
    <property type="term" value="P:purine nucleobase biosynthetic process"/>
    <property type="evidence" value="ECO:0007669"/>
    <property type="project" value="InterPro"/>
</dbReference>
<dbReference type="GO" id="GO:0046872">
    <property type="term" value="F:metal ion binding"/>
    <property type="evidence" value="ECO:0007669"/>
    <property type="project" value="UniProtKB-KW"/>
</dbReference>
<dbReference type="AlphaFoldDB" id="A0A1F8F7I0"/>
<evidence type="ECO:0000256" key="7">
    <source>
        <dbReference type="ARBA" id="ARBA00022962"/>
    </source>
</evidence>
<feature type="binding site" evidence="10">
    <location>
        <position position="468"/>
    </location>
    <ligand>
        <name>[4Fe-4S] cluster</name>
        <dbReference type="ChEBI" id="CHEBI:49883"/>
    </ligand>
</feature>
<keyword evidence="4 8" id="KW-0328">Glycosyltransferase</keyword>
<evidence type="ECO:0000256" key="1">
    <source>
        <dbReference type="ARBA" id="ARBA00005209"/>
    </source>
</evidence>
<keyword evidence="7" id="KW-0315">Glutamine amidotransferase</keyword>
<evidence type="ECO:0000256" key="3">
    <source>
        <dbReference type="ARBA" id="ARBA00011941"/>
    </source>
</evidence>
<gene>
    <name evidence="12" type="ORF">A3J46_05200</name>
</gene>
<comment type="similarity">
    <text evidence="2 8">In the C-terminal section; belongs to the purine/pyrimidine phosphoribosyltransferase family.</text>
</comment>
<comment type="caution">
    <text evidence="12">The sequence shown here is derived from an EMBL/GenBank/DDBJ whole genome shotgun (WGS) entry which is preliminary data.</text>
</comment>
<dbReference type="Pfam" id="PF13522">
    <property type="entry name" value="GATase_6"/>
    <property type="match status" value="1"/>
</dbReference>
<sequence length="482" mass="53376">MCAVVGAINVPNAYNTIVPMLHALQYRGENGSGLALASYDSQFLYERTENTVPDLVIKMTSSGFKPSDNKYYCGLGHNRYGTFGDAKLLNNAQPFKFEMPWGWLFLSHNGDSPFAVEDRKTLMEQEVALSTTSDSEIILQQMGLAKTCDLLTALRHGLRSYRGTYALCMLTVYKGEVLLIAARDPFGNRPLVLGRLGGGYVVASENSAFEVVNAVKERDVEPGEIVIISQHSVESCRINADAISEPLFQCIYEHGYFSLPTSEVFGIPVVEFRKELGRRLANHYGGLVKPNDIVTYVPDSSEAFADGFCEALGHKLTKILLRRHSSGRSFTKESQVVIDETLNVKFSFYRSVIEKILEENPDARFWIVEDSVVRGSTIRKIIRVLRGFGVKFVGVLSGMPPLIGDCGKGINMRGMTGKLIAAKHIIKGSEVDCRSVAAEAEANFIGYQSLAELYLVVKSFSEDPKHFCYGCFDGTEPVFGKW</sequence>
<keyword evidence="10" id="KW-0408">Iron</keyword>
<evidence type="ECO:0000256" key="10">
    <source>
        <dbReference type="PIRSR" id="PIRSR000485-3"/>
    </source>
</evidence>